<dbReference type="InterPro" id="IPR004193">
    <property type="entry name" value="Glyco_hydro_13_N"/>
</dbReference>
<dbReference type="NCBIfam" id="NF008967">
    <property type="entry name" value="PRK12313.1"/>
    <property type="match status" value="1"/>
</dbReference>
<evidence type="ECO:0000313" key="14">
    <source>
        <dbReference type="Proteomes" id="UP000198734"/>
    </source>
</evidence>
<keyword evidence="8 10" id="KW-0320">Glycogen biosynthesis</keyword>
<evidence type="ECO:0000256" key="9">
    <source>
        <dbReference type="ARBA" id="ARBA00023277"/>
    </source>
</evidence>
<dbReference type="SMART" id="SM00642">
    <property type="entry name" value="Aamy"/>
    <property type="match status" value="1"/>
</dbReference>
<comment type="function">
    <text evidence="2 10">Catalyzes the formation of the alpha-1,6-glucosidic linkages in glycogen by scission of a 1,4-alpha-linked oligosaccharide from growing alpha-1,4-glucan chains and the subsequent attachment of the oligosaccharide to the alpha-1,6 position.</text>
</comment>
<evidence type="ECO:0000313" key="13">
    <source>
        <dbReference type="EMBL" id="SFQ15532.1"/>
    </source>
</evidence>
<proteinExistence type="inferred from homology"/>
<evidence type="ECO:0000256" key="6">
    <source>
        <dbReference type="ARBA" id="ARBA00022676"/>
    </source>
</evidence>
<keyword evidence="5 10" id="KW-0321">Glycogen metabolism</keyword>
<evidence type="ECO:0000256" key="3">
    <source>
        <dbReference type="ARBA" id="ARBA00004964"/>
    </source>
</evidence>
<name>A0A1I5W704_9BACI</name>
<evidence type="ECO:0000256" key="2">
    <source>
        <dbReference type="ARBA" id="ARBA00002953"/>
    </source>
</evidence>
<evidence type="ECO:0000256" key="5">
    <source>
        <dbReference type="ARBA" id="ARBA00022600"/>
    </source>
</evidence>
<keyword evidence="14" id="KW-1185">Reference proteome</keyword>
<dbReference type="InterPro" id="IPR044143">
    <property type="entry name" value="GlgB_N_E_set_prok"/>
</dbReference>
<evidence type="ECO:0000256" key="4">
    <source>
        <dbReference type="ARBA" id="ARBA00009000"/>
    </source>
</evidence>
<dbReference type="InterPro" id="IPR013783">
    <property type="entry name" value="Ig-like_fold"/>
</dbReference>
<dbReference type="SUPFAM" id="SSF81296">
    <property type="entry name" value="E set domains"/>
    <property type="match status" value="1"/>
</dbReference>
<dbReference type="GO" id="GO:0003844">
    <property type="term" value="F:1,4-alpha-glucan branching enzyme activity"/>
    <property type="evidence" value="ECO:0007669"/>
    <property type="project" value="UniProtKB-UniRule"/>
</dbReference>
<dbReference type="CDD" id="cd11322">
    <property type="entry name" value="AmyAc_Glg_BE"/>
    <property type="match status" value="1"/>
</dbReference>
<dbReference type="EMBL" id="FOXU01000001">
    <property type="protein sequence ID" value="SFQ15532.1"/>
    <property type="molecule type" value="Genomic_DNA"/>
</dbReference>
<dbReference type="PIRSF" id="PIRSF000463">
    <property type="entry name" value="GlgB"/>
    <property type="match status" value="1"/>
</dbReference>
<dbReference type="PANTHER" id="PTHR43651">
    <property type="entry name" value="1,4-ALPHA-GLUCAN-BRANCHING ENZYME"/>
    <property type="match status" value="1"/>
</dbReference>
<dbReference type="InterPro" id="IPR014756">
    <property type="entry name" value="Ig_E-set"/>
</dbReference>
<keyword evidence="9 10" id="KW-0119">Carbohydrate metabolism</keyword>
<reference evidence="14" key="1">
    <citation type="submission" date="2016-10" db="EMBL/GenBank/DDBJ databases">
        <authorList>
            <person name="Varghese N."/>
            <person name="Submissions S."/>
        </authorList>
    </citation>
    <scope>NUCLEOTIDE SEQUENCE [LARGE SCALE GENOMIC DNA]</scope>
    <source>
        <strain evidence="14">DSM 11706</strain>
    </source>
</reference>
<comment type="similarity">
    <text evidence="4 10">Belongs to the glycosyl hydrolase 13 family. GlgB subfamily.</text>
</comment>
<comment type="subunit">
    <text evidence="10">Monomer.</text>
</comment>
<feature type="active site" description="Nucleophile" evidence="10 11">
    <location>
        <position position="316"/>
    </location>
</feature>
<dbReference type="GO" id="GO:0005829">
    <property type="term" value="C:cytosol"/>
    <property type="evidence" value="ECO:0007669"/>
    <property type="project" value="TreeGrafter"/>
</dbReference>
<dbReference type="InterPro" id="IPR017853">
    <property type="entry name" value="GH"/>
</dbReference>
<dbReference type="OrthoDB" id="9800174at2"/>
<protein>
    <recommendedName>
        <fullName evidence="10">1,4-alpha-glucan branching enzyme GlgB</fullName>
        <ecNumber evidence="10">2.4.1.18</ecNumber>
    </recommendedName>
    <alternativeName>
        <fullName evidence="10">1,4-alpha-D-glucan:1,4-alpha-D-glucan 6-glucosyl-transferase</fullName>
    </alternativeName>
    <alternativeName>
        <fullName evidence="10">Alpha-(1-&gt;4)-glucan branching enzyme</fullName>
    </alternativeName>
    <alternativeName>
        <fullName evidence="10">Glycogen branching enzyme</fullName>
        <shortName evidence="10">BE</shortName>
    </alternativeName>
</protein>
<dbReference type="InterPro" id="IPR037439">
    <property type="entry name" value="Branching_enzy"/>
</dbReference>
<dbReference type="Proteomes" id="UP000198734">
    <property type="component" value="Unassembled WGS sequence"/>
</dbReference>
<dbReference type="AlphaFoldDB" id="A0A1I5W704"/>
<dbReference type="Gene3D" id="2.60.40.10">
    <property type="entry name" value="Immunoglobulins"/>
    <property type="match status" value="1"/>
</dbReference>
<dbReference type="FunFam" id="2.60.40.10:FF:000169">
    <property type="entry name" value="1,4-alpha-glucan branching enzyme GlgB"/>
    <property type="match status" value="1"/>
</dbReference>
<dbReference type="FunFam" id="3.20.20.80:FF:000003">
    <property type="entry name" value="1,4-alpha-glucan branching enzyme GlgB"/>
    <property type="match status" value="1"/>
</dbReference>
<comment type="pathway">
    <text evidence="3 10">Glycan biosynthesis; glycogen biosynthesis.</text>
</comment>
<dbReference type="InterPro" id="IPR013780">
    <property type="entry name" value="Glyco_hydro_b"/>
</dbReference>
<feature type="active site" description="Proton donor" evidence="10 11">
    <location>
        <position position="369"/>
    </location>
</feature>
<dbReference type="Pfam" id="PF00128">
    <property type="entry name" value="Alpha-amylase"/>
    <property type="match status" value="1"/>
</dbReference>
<gene>
    <name evidence="10" type="primary">glgB</name>
    <name evidence="13" type="ORF">SAMN05421670_1136</name>
</gene>
<dbReference type="SUPFAM" id="SSF51445">
    <property type="entry name" value="(Trans)glycosidases"/>
    <property type="match status" value="1"/>
</dbReference>
<dbReference type="FunFam" id="2.60.40.1180:FF:000002">
    <property type="entry name" value="1,4-alpha-glucan branching enzyme GlgB"/>
    <property type="match status" value="1"/>
</dbReference>
<dbReference type="EC" id="2.4.1.18" evidence="10"/>
<dbReference type="STRING" id="126156.SAMN05421670_1136"/>
<evidence type="ECO:0000256" key="11">
    <source>
        <dbReference type="PIRSR" id="PIRSR000463-1"/>
    </source>
</evidence>
<feature type="domain" description="Glycosyl hydrolase family 13 catalytic" evidence="12">
    <location>
        <begin position="159"/>
        <end position="519"/>
    </location>
</feature>
<dbReference type="NCBIfam" id="TIGR01515">
    <property type="entry name" value="branching_enzym"/>
    <property type="match status" value="1"/>
</dbReference>
<dbReference type="UniPathway" id="UPA00164"/>
<dbReference type="Gene3D" id="2.60.40.1180">
    <property type="entry name" value="Golgi alpha-mannosidase II"/>
    <property type="match status" value="1"/>
</dbReference>
<dbReference type="RefSeq" id="WP_093534983.1">
    <property type="nucleotide sequence ID" value="NZ_FOXU01000001.1"/>
</dbReference>
<keyword evidence="6 10" id="KW-0328">Glycosyltransferase</keyword>
<accession>A0A1I5W704</accession>
<dbReference type="SUPFAM" id="SSF51011">
    <property type="entry name" value="Glycosyl hydrolase domain"/>
    <property type="match status" value="1"/>
</dbReference>
<dbReference type="Gene3D" id="3.20.20.80">
    <property type="entry name" value="Glycosidases"/>
    <property type="match status" value="1"/>
</dbReference>
<dbReference type="InterPro" id="IPR006048">
    <property type="entry name" value="A-amylase/branching_C"/>
</dbReference>
<dbReference type="NCBIfam" id="NF003811">
    <property type="entry name" value="PRK05402.1"/>
    <property type="match status" value="1"/>
</dbReference>
<keyword evidence="7 10" id="KW-0808">Transferase</keyword>
<dbReference type="Pfam" id="PF02922">
    <property type="entry name" value="CBM_48"/>
    <property type="match status" value="1"/>
</dbReference>
<dbReference type="GO" id="GO:0004553">
    <property type="term" value="F:hydrolase activity, hydrolyzing O-glycosyl compounds"/>
    <property type="evidence" value="ECO:0007669"/>
    <property type="project" value="InterPro"/>
</dbReference>
<evidence type="ECO:0000256" key="10">
    <source>
        <dbReference type="HAMAP-Rule" id="MF_00685"/>
    </source>
</evidence>
<comment type="catalytic activity">
    <reaction evidence="1 10">
        <text>Transfers a segment of a (1-&gt;4)-alpha-D-glucan chain to a primary hydroxy group in a similar glucan chain.</text>
        <dbReference type="EC" id="2.4.1.18"/>
    </reaction>
</comment>
<dbReference type="InterPro" id="IPR006407">
    <property type="entry name" value="GlgB"/>
</dbReference>
<sequence>MVEIMKLDHRRLPSDFDVYLFHEGTLYESYKMLGAHLIEENEVQGVRFAVWAPNAKKVSVVGNFNNWIGTMHRLERLDQSGIWVLFVPDLAQGDIYKYEVTGPDGQKVLKADPYAFYTQLRPETASIIYNLNAFEWSDQKWMTQRVKKDMYHKPMAIYEVHLASWKQKEDGEFYSYQEFADELIEYAIDNGFTHIELMPVMEHPYDGSWGYQITGYYSATSRYGTPEQLMYFIDQCHQQGLGVILDWVPAHFCKDIHGLGRFDGTPLFESADPMRAERPIWGTYSFDYSKPEVVSFLISNAIFWMDVYHVDGFRIDAVSSMIYLNHDNPLPVELKNQYGGGENLEAIEFLKKLNEIIFRRFPGALMMAEEATEWPLVTSPTSLGGLGFNYKWNMGWSNDVLKYMKLDVNERPKHHHLLTFSFLYAFSENFVLPFSHDEMVHGKKSLLNKMPGDYWQKFANLRLLFGYLFTHPGKKLLFMGSEFGQFDEWKYQQEMDWMLLDFDAHSSFFNYYKELNKFYQKTTSLWRLDHEQAGFQWIDADNTEQSVITFMRKGKRKGDYCIIVCNFSTEVYHNYQIGVPTKGNYYEAFSSDAASFGGSGQLNSTIRSTNPFPRNNQPYSLEITVPPLGMAIFMKETKTRKRGDHLNGI</sequence>
<evidence type="ECO:0000256" key="1">
    <source>
        <dbReference type="ARBA" id="ARBA00000826"/>
    </source>
</evidence>
<dbReference type="InterPro" id="IPR006047">
    <property type="entry name" value="GH13_cat_dom"/>
</dbReference>
<evidence type="ECO:0000259" key="12">
    <source>
        <dbReference type="SMART" id="SM00642"/>
    </source>
</evidence>
<organism evidence="13 14">
    <name type="scientific">Psychrobacillus psychrotolerans</name>
    <dbReference type="NCBI Taxonomy" id="126156"/>
    <lineage>
        <taxon>Bacteria</taxon>
        <taxon>Bacillati</taxon>
        <taxon>Bacillota</taxon>
        <taxon>Bacilli</taxon>
        <taxon>Bacillales</taxon>
        <taxon>Bacillaceae</taxon>
        <taxon>Psychrobacillus</taxon>
    </lineage>
</organism>
<dbReference type="CDD" id="cd02855">
    <property type="entry name" value="E_set_GBE_prok_N"/>
    <property type="match status" value="1"/>
</dbReference>
<dbReference type="PANTHER" id="PTHR43651:SF3">
    <property type="entry name" value="1,4-ALPHA-GLUCAN-BRANCHING ENZYME"/>
    <property type="match status" value="1"/>
</dbReference>
<evidence type="ECO:0000256" key="8">
    <source>
        <dbReference type="ARBA" id="ARBA00023056"/>
    </source>
</evidence>
<dbReference type="HAMAP" id="MF_00685">
    <property type="entry name" value="GlgB"/>
    <property type="match status" value="1"/>
</dbReference>
<evidence type="ECO:0000256" key="7">
    <source>
        <dbReference type="ARBA" id="ARBA00022679"/>
    </source>
</evidence>
<dbReference type="GO" id="GO:0005978">
    <property type="term" value="P:glycogen biosynthetic process"/>
    <property type="evidence" value="ECO:0007669"/>
    <property type="project" value="UniProtKB-UniRule"/>
</dbReference>
<dbReference type="GO" id="GO:0043169">
    <property type="term" value="F:cation binding"/>
    <property type="evidence" value="ECO:0007669"/>
    <property type="project" value="InterPro"/>
</dbReference>
<dbReference type="Pfam" id="PF02806">
    <property type="entry name" value="Alpha-amylase_C"/>
    <property type="match status" value="1"/>
</dbReference>